<dbReference type="Pfam" id="PF01420">
    <property type="entry name" value="Methylase_S"/>
    <property type="match status" value="2"/>
</dbReference>
<name>A0ABX1F8B6_9PROT</name>
<keyword evidence="2" id="KW-0680">Restriction system</keyword>
<organism evidence="5 6">
    <name type="scientific">Falsiroseomonas frigidaquae</name>
    <dbReference type="NCBI Taxonomy" id="487318"/>
    <lineage>
        <taxon>Bacteria</taxon>
        <taxon>Pseudomonadati</taxon>
        <taxon>Pseudomonadota</taxon>
        <taxon>Alphaproteobacteria</taxon>
        <taxon>Acetobacterales</taxon>
        <taxon>Roseomonadaceae</taxon>
        <taxon>Falsiroseomonas</taxon>
    </lineage>
</organism>
<dbReference type="PANTHER" id="PTHR30408">
    <property type="entry name" value="TYPE-1 RESTRICTION ENZYME ECOKI SPECIFICITY PROTEIN"/>
    <property type="match status" value="1"/>
</dbReference>
<dbReference type="InterPro" id="IPR044946">
    <property type="entry name" value="Restrct_endonuc_typeI_TRD_sf"/>
</dbReference>
<accession>A0ABX1F8B6</accession>
<proteinExistence type="inferred from homology"/>
<gene>
    <name evidence="5" type="ORF">HB662_27955</name>
</gene>
<dbReference type="CDD" id="cd17521">
    <property type="entry name" value="RMtype1_S_Sau13435ORF2165P_TRD2-CR2_like"/>
    <property type="match status" value="1"/>
</dbReference>
<reference evidence="5 6" key="1">
    <citation type="submission" date="2020-03" db="EMBL/GenBank/DDBJ databases">
        <title>Roseomonas selenitidurans sp. nov. isolated from soil.</title>
        <authorList>
            <person name="Liu H."/>
        </authorList>
    </citation>
    <scope>NUCLEOTIDE SEQUENCE [LARGE SCALE GENOMIC DNA]</scope>
    <source>
        <strain evidence="5 6">JCM 15073</strain>
    </source>
</reference>
<dbReference type="PANTHER" id="PTHR30408:SF12">
    <property type="entry name" value="TYPE I RESTRICTION ENZYME MJAVIII SPECIFICITY SUBUNIT"/>
    <property type="match status" value="1"/>
</dbReference>
<evidence type="ECO:0000259" key="4">
    <source>
        <dbReference type="Pfam" id="PF01420"/>
    </source>
</evidence>
<dbReference type="InterPro" id="IPR052021">
    <property type="entry name" value="Type-I_RS_S_subunit"/>
</dbReference>
<dbReference type="Proteomes" id="UP000765160">
    <property type="component" value="Unassembled WGS sequence"/>
</dbReference>
<evidence type="ECO:0000256" key="1">
    <source>
        <dbReference type="ARBA" id="ARBA00010923"/>
    </source>
</evidence>
<feature type="domain" description="Type I restriction modification DNA specificity" evidence="4">
    <location>
        <begin position="196"/>
        <end position="371"/>
    </location>
</feature>
<dbReference type="SUPFAM" id="SSF116734">
    <property type="entry name" value="DNA methylase specificity domain"/>
    <property type="match status" value="2"/>
</dbReference>
<dbReference type="Gene3D" id="3.90.220.20">
    <property type="entry name" value="DNA methylase specificity domains"/>
    <property type="match status" value="2"/>
</dbReference>
<keyword evidence="6" id="KW-1185">Reference proteome</keyword>
<comment type="caution">
    <text evidence="5">The sequence shown here is derived from an EMBL/GenBank/DDBJ whole genome shotgun (WGS) entry which is preliminary data.</text>
</comment>
<evidence type="ECO:0000313" key="5">
    <source>
        <dbReference type="EMBL" id="NKE48633.1"/>
    </source>
</evidence>
<dbReference type="RefSeq" id="WP_168055218.1">
    <property type="nucleotide sequence ID" value="NZ_JAATJR010000011.1"/>
</dbReference>
<dbReference type="EMBL" id="JAAVTX010000011">
    <property type="protein sequence ID" value="NKE48633.1"/>
    <property type="molecule type" value="Genomic_DNA"/>
</dbReference>
<feature type="domain" description="Type I restriction modification DNA specificity" evidence="4">
    <location>
        <begin position="3"/>
        <end position="169"/>
    </location>
</feature>
<sequence>MTWSQYQLRDLADSIDYGVSESAVDRPVGPKFLRITDIQDDQVNWNSVPYCKSSEQKLRAARLRKGDIVFARTGATTGKSFLIRECPDNAIFASYLIRVRAAPSVEPAFLAHFFRSETYWQQISATAVGAAQPGINATKLGQLKIPLPPLAEQKRIAVILDQADKLLRKRQRALVRLNQLGQAIFIEMFGDPKSNPKGWKTARLGDLCDVGSSKRVFVEEFVERGVPFYRGTEVGKLAAGENIEPDLFIAPEHYDSLISQSGKPAMGDLLLPSICHDGRIWKVDSPKPFYFKDGRVLWIKAHQAEIESEYLRRYLQNRFLFDYASIASGTTFAELKIVNLKSLAVLNPPRELQVKFSSRISTIEALQQGENQAHSHVSSLFASLQHRAFRGEL</sequence>
<protein>
    <recommendedName>
        <fullName evidence="4">Type I restriction modification DNA specificity domain-containing protein</fullName>
    </recommendedName>
</protein>
<dbReference type="InterPro" id="IPR000055">
    <property type="entry name" value="Restrct_endonuc_typeI_TRD"/>
</dbReference>
<evidence type="ECO:0000256" key="2">
    <source>
        <dbReference type="ARBA" id="ARBA00022747"/>
    </source>
</evidence>
<evidence type="ECO:0000256" key="3">
    <source>
        <dbReference type="ARBA" id="ARBA00023125"/>
    </source>
</evidence>
<comment type="similarity">
    <text evidence="1">Belongs to the type-I restriction system S methylase family.</text>
</comment>
<evidence type="ECO:0000313" key="6">
    <source>
        <dbReference type="Proteomes" id="UP000765160"/>
    </source>
</evidence>
<keyword evidence="3" id="KW-0238">DNA-binding</keyword>